<dbReference type="GO" id="GO:0008483">
    <property type="term" value="F:transaminase activity"/>
    <property type="evidence" value="ECO:0007669"/>
    <property type="project" value="UniProtKB-KW"/>
</dbReference>
<reference evidence="4" key="1">
    <citation type="submission" date="2022-01" db="EMBL/GenBank/DDBJ databases">
        <title>Genome sequence and assembly of Parabukholderia sp. RG36.</title>
        <authorList>
            <person name="Chhetri G."/>
        </authorList>
    </citation>
    <scope>NUCLEOTIDE SEQUENCE</scope>
    <source>
        <strain evidence="4">RG36</strain>
    </source>
</reference>
<accession>A0A9X1RWB7</accession>
<proteinExistence type="inferred from homology"/>
<evidence type="ECO:0000256" key="2">
    <source>
        <dbReference type="ARBA" id="ARBA00009320"/>
    </source>
</evidence>
<sequence length="333" mass="35488">MSAPTTTSNPASQSMQAEPIVWLNGELTPLSEARVPVLDRGFIFGDGIYEVVPAYALEAEGAAPGAGKLRVPFRIAQHLARLARSLDKVGIANPFDEAGWRALIARVIETNETAGALARDAHANVYLQVTRGVAKRGHAFPAGATPTVFVMVSPLVLPGAAQRASGVACVTAEDRRWLNCDIKSTSLLGNVLMAQNAVEHGVFETIQLRDGWVTEASSSNVWIVKDGALYAPPRSNKILEGIRYGLVEELAQECGIRFEAREIDEAALRAADELLVTSATKELLPVVALDGQDVGNGKPGPVYAALYAGYQRAKAREARAVLAARELHAAACK</sequence>
<dbReference type="RefSeq" id="WP_238467210.1">
    <property type="nucleotide sequence ID" value="NZ_JAKLJA010000034.1"/>
</dbReference>
<comment type="caution">
    <text evidence="4">The sequence shown here is derived from an EMBL/GenBank/DDBJ whole genome shotgun (WGS) entry which is preliminary data.</text>
</comment>
<dbReference type="CDD" id="cd01558">
    <property type="entry name" value="D-AAT_like"/>
    <property type="match status" value="1"/>
</dbReference>
<dbReference type="InterPro" id="IPR043131">
    <property type="entry name" value="BCAT-like_N"/>
</dbReference>
<dbReference type="FunFam" id="3.20.10.10:FF:000002">
    <property type="entry name" value="D-alanine aminotransferase"/>
    <property type="match status" value="1"/>
</dbReference>
<organism evidence="4 5">
    <name type="scientific">Paraburkholderia tagetis</name>
    <dbReference type="NCBI Taxonomy" id="2913261"/>
    <lineage>
        <taxon>Bacteria</taxon>
        <taxon>Pseudomonadati</taxon>
        <taxon>Pseudomonadota</taxon>
        <taxon>Betaproteobacteria</taxon>
        <taxon>Burkholderiales</taxon>
        <taxon>Burkholderiaceae</taxon>
        <taxon>Paraburkholderia</taxon>
    </lineage>
</organism>
<keyword evidence="3" id="KW-0663">Pyridoxal phosphate</keyword>
<dbReference type="SUPFAM" id="SSF56752">
    <property type="entry name" value="D-aminoacid aminotransferase-like PLP-dependent enzymes"/>
    <property type="match status" value="1"/>
</dbReference>
<dbReference type="PANTHER" id="PTHR42743:SF10">
    <property type="entry name" value="D-ALANINE AMINOTRANSFERASE"/>
    <property type="match status" value="1"/>
</dbReference>
<name>A0A9X1RWB7_9BURK</name>
<evidence type="ECO:0000313" key="4">
    <source>
        <dbReference type="EMBL" id="MCG5077301.1"/>
    </source>
</evidence>
<dbReference type="AlphaFoldDB" id="A0A9X1RWB7"/>
<evidence type="ECO:0000256" key="3">
    <source>
        <dbReference type="ARBA" id="ARBA00022898"/>
    </source>
</evidence>
<dbReference type="GO" id="GO:0008652">
    <property type="term" value="P:amino acid biosynthetic process"/>
    <property type="evidence" value="ECO:0007669"/>
    <property type="project" value="UniProtKB-ARBA"/>
</dbReference>
<dbReference type="Gene3D" id="3.30.470.10">
    <property type="match status" value="1"/>
</dbReference>
<dbReference type="GO" id="GO:0005829">
    <property type="term" value="C:cytosol"/>
    <property type="evidence" value="ECO:0007669"/>
    <property type="project" value="TreeGrafter"/>
</dbReference>
<dbReference type="InterPro" id="IPR043132">
    <property type="entry name" value="BCAT-like_C"/>
</dbReference>
<dbReference type="Pfam" id="PF01063">
    <property type="entry name" value="Aminotran_4"/>
    <property type="match status" value="1"/>
</dbReference>
<keyword evidence="4" id="KW-0808">Transferase</keyword>
<evidence type="ECO:0000256" key="1">
    <source>
        <dbReference type="ARBA" id="ARBA00001933"/>
    </source>
</evidence>
<dbReference type="InterPro" id="IPR036038">
    <property type="entry name" value="Aminotransferase-like"/>
</dbReference>
<keyword evidence="5" id="KW-1185">Reference proteome</keyword>
<protein>
    <submittedName>
        <fullName evidence="4">D-amino acid aminotransferase</fullName>
    </submittedName>
</protein>
<gene>
    <name evidence="4" type="ORF">L5014_28815</name>
</gene>
<dbReference type="InterPro" id="IPR050571">
    <property type="entry name" value="Class-IV_PLP-Dep_Aminotrnsfr"/>
</dbReference>
<comment type="cofactor">
    <cofactor evidence="1">
        <name>pyridoxal 5'-phosphate</name>
        <dbReference type="ChEBI" id="CHEBI:597326"/>
    </cofactor>
</comment>
<dbReference type="GO" id="GO:0046394">
    <property type="term" value="P:carboxylic acid biosynthetic process"/>
    <property type="evidence" value="ECO:0007669"/>
    <property type="project" value="UniProtKB-ARBA"/>
</dbReference>
<comment type="similarity">
    <text evidence="2">Belongs to the class-IV pyridoxal-phosphate-dependent aminotransferase family.</text>
</comment>
<dbReference type="EMBL" id="JAKLJA010000034">
    <property type="protein sequence ID" value="MCG5077301.1"/>
    <property type="molecule type" value="Genomic_DNA"/>
</dbReference>
<dbReference type="InterPro" id="IPR001544">
    <property type="entry name" value="Aminotrans_IV"/>
</dbReference>
<evidence type="ECO:0000313" key="5">
    <source>
        <dbReference type="Proteomes" id="UP001139308"/>
    </source>
</evidence>
<keyword evidence="4" id="KW-0032">Aminotransferase</keyword>
<dbReference type="PANTHER" id="PTHR42743">
    <property type="entry name" value="AMINO-ACID AMINOTRANSFERASE"/>
    <property type="match status" value="1"/>
</dbReference>
<dbReference type="Proteomes" id="UP001139308">
    <property type="component" value="Unassembled WGS sequence"/>
</dbReference>
<dbReference type="Gene3D" id="3.20.10.10">
    <property type="entry name" value="D-amino Acid Aminotransferase, subunit A, domain 2"/>
    <property type="match status" value="1"/>
</dbReference>